<feature type="transmembrane region" description="Helical" evidence="1">
    <location>
        <begin position="47"/>
        <end position="70"/>
    </location>
</feature>
<feature type="transmembrane region" description="Helical" evidence="1">
    <location>
        <begin position="355"/>
        <end position="375"/>
    </location>
</feature>
<evidence type="ECO:0000313" key="2">
    <source>
        <dbReference type="EMBL" id="CCZ86821.1"/>
    </source>
</evidence>
<organism evidence="2 3">
    <name type="scientific">Phocaeicola plebeius CAG:211</name>
    <dbReference type="NCBI Taxonomy" id="1263052"/>
    <lineage>
        <taxon>Bacteria</taxon>
        <taxon>Pseudomonadati</taxon>
        <taxon>Bacteroidota</taxon>
        <taxon>Bacteroidia</taxon>
        <taxon>Bacteroidales</taxon>
        <taxon>Bacteroidaceae</taxon>
        <taxon>Phocaeicola</taxon>
    </lineage>
</organism>
<dbReference type="EMBL" id="CBAT010000077">
    <property type="protein sequence ID" value="CCZ86821.1"/>
    <property type="molecule type" value="Genomic_DNA"/>
</dbReference>
<dbReference type="Proteomes" id="UP000018372">
    <property type="component" value="Unassembled WGS sequence"/>
</dbReference>
<dbReference type="AlphaFoldDB" id="R5VTF4"/>
<gene>
    <name evidence="2" type="ORF">BN536_01671</name>
</gene>
<name>R5VTF4_9BACT</name>
<keyword evidence="1" id="KW-1133">Transmembrane helix</keyword>
<sequence length="441" mass="48939">MLFLFQFPEFGSTFGFRLLLPVVQVEHILLVLLFQFLQLVFLHGYHVFLFLDARLVFGFQLLFQGLFLLLQTEGFSLDFRQSLDALVMFRLIVVDGADVALDVLQGDGDAVERCAFVHNLRREVGLPEDGLVAQLTDVFFPSLLVLLEPALQGALAVFQEGLQFVHTRAELQVLGLQLHQCLVLFLQSLLQLFFPLQGKFLDDELGVVDAVLLAHVQARVRLDTVFQLLLLGFEESLLAAQLHLVVEGGQFVLLAAALRMQLLRELFVFLVKRFGSRFVLTAGFFDAGIERVVQSLKLLDFGLVDAVPLLVEALDERLVLGRDFCVVRGKDALLFLQSLLLVLPFFLTGRTLHDFFYLAAGILLFLLLCFLQFVVQDGQRLLHLVAALARLFLQLLTAGEEGGTCLLGLVLLFLGLGQQAFGKAVGGGQFAATLHEGGLLA</sequence>
<comment type="caution">
    <text evidence="2">The sequence shown here is derived from an EMBL/GenBank/DDBJ whole genome shotgun (WGS) entry which is preliminary data.</text>
</comment>
<reference evidence="2" key="1">
    <citation type="submission" date="2012-11" db="EMBL/GenBank/DDBJ databases">
        <title>Dependencies among metagenomic species, viruses, plasmids and units of genetic variation.</title>
        <authorList>
            <person name="Nielsen H.B."/>
            <person name="Almeida M."/>
            <person name="Juncker A.S."/>
            <person name="Rasmussen S."/>
            <person name="Li J."/>
            <person name="Sunagawa S."/>
            <person name="Plichta D."/>
            <person name="Gautier L."/>
            <person name="Le Chatelier E."/>
            <person name="Peletier E."/>
            <person name="Bonde I."/>
            <person name="Nielsen T."/>
            <person name="Manichanh C."/>
            <person name="Arumugam M."/>
            <person name="Batto J."/>
            <person name="Santos M.B.Q.D."/>
            <person name="Blom N."/>
            <person name="Borruel N."/>
            <person name="Burgdorf K.S."/>
            <person name="Boumezbeur F."/>
            <person name="Casellas F."/>
            <person name="Dore J."/>
            <person name="Guarner F."/>
            <person name="Hansen T."/>
            <person name="Hildebrand F."/>
            <person name="Kaas R.S."/>
            <person name="Kennedy S."/>
            <person name="Kristiansen K."/>
            <person name="Kultima J.R."/>
            <person name="Leonard P."/>
            <person name="Levenez F."/>
            <person name="Lund O."/>
            <person name="Moumen B."/>
            <person name="Le Paslier D."/>
            <person name="Pons N."/>
            <person name="Pedersen O."/>
            <person name="Prifti E."/>
            <person name="Qin J."/>
            <person name="Raes J."/>
            <person name="Tap J."/>
            <person name="Tims S."/>
            <person name="Ussery D.W."/>
            <person name="Yamada T."/>
            <person name="MetaHit consortium"/>
            <person name="Renault P."/>
            <person name="Sicheritz-Ponten T."/>
            <person name="Bork P."/>
            <person name="Wang J."/>
            <person name="Brunak S."/>
            <person name="Ehrlich S.D."/>
        </authorList>
    </citation>
    <scope>NUCLEOTIDE SEQUENCE [LARGE SCALE GENOMIC DNA]</scope>
</reference>
<feature type="transmembrane region" description="Helical" evidence="1">
    <location>
        <begin position="18"/>
        <end position="41"/>
    </location>
</feature>
<feature type="transmembrane region" description="Helical" evidence="1">
    <location>
        <begin position="332"/>
        <end position="349"/>
    </location>
</feature>
<keyword evidence="1" id="KW-0812">Transmembrane</keyword>
<evidence type="ECO:0000313" key="3">
    <source>
        <dbReference type="Proteomes" id="UP000018372"/>
    </source>
</evidence>
<protein>
    <submittedName>
        <fullName evidence="2">Uncharacterized protein</fullName>
    </submittedName>
</protein>
<keyword evidence="1" id="KW-0472">Membrane</keyword>
<evidence type="ECO:0000256" key="1">
    <source>
        <dbReference type="SAM" id="Phobius"/>
    </source>
</evidence>
<accession>R5VTF4</accession>
<proteinExistence type="predicted"/>